<dbReference type="SUPFAM" id="SSF47616">
    <property type="entry name" value="GST C-terminal domain-like"/>
    <property type="match status" value="1"/>
</dbReference>
<dbReference type="GO" id="GO:0006749">
    <property type="term" value="P:glutathione metabolic process"/>
    <property type="evidence" value="ECO:0007669"/>
    <property type="project" value="InterPro"/>
</dbReference>
<dbReference type="Proteomes" id="UP000634136">
    <property type="component" value="Unassembled WGS sequence"/>
</dbReference>
<comment type="caution">
    <text evidence="2">The sequence shown here is derived from an EMBL/GenBank/DDBJ whole genome shotgun (WGS) entry which is preliminary data.</text>
</comment>
<dbReference type="PANTHER" id="PTHR11260">
    <property type="entry name" value="GLUTATHIONE S-TRANSFERASE, GST, SUPERFAMILY, GST DOMAIN CONTAINING"/>
    <property type="match status" value="1"/>
</dbReference>
<dbReference type="InterPro" id="IPR010987">
    <property type="entry name" value="Glutathione-S-Trfase_C-like"/>
</dbReference>
<dbReference type="InterPro" id="IPR004046">
    <property type="entry name" value="GST_C"/>
</dbReference>
<keyword evidence="2" id="KW-0808">Transferase</keyword>
<sequence>MCSNGDEKENGVKSIKEALEKIEEEIKGKKFFGGQKIGYLDLALGWMSYWLPIFEEVGCMNIMDPSKFSAINSWINNFLNHPLIKGTFPPRDKMIPYFQRRKNQFSSTSRGTFKV</sequence>
<dbReference type="InterPro" id="IPR045073">
    <property type="entry name" value="Omega/Tau-like"/>
</dbReference>
<dbReference type="InterPro" id="IPR036282">
    <property type="entry name" value="Glutathione-S-Trfase_C_sf"/>
</dbReference>
<dbReference type="Pfam" id="PF00043">
    <property type="entry name" value="GST_C"/>
    <property type="match status" value="1"/>
</dbReference>
<feature type="domain" description="GST C-terminal" evidence="1">
    <location>
        <begin position="1"/>
        <end position="105"/>
    </location>
</feature>
<dbReference type="InterPro" id="IPR045074">
    <property type="entry name" value="GST_C_Tau"/>
</dbReference>
<dbReference type="Gene3D" id="1.20.1050.10">
    <property type="match status" value="1"/>
</dbReference>
<keyword evidence="3" id="KW-1185">Reference proteome</keyword>
<proteinExistence type="predicted"/>
<evidence type="ECO:0000313" key="2">
    <source>
        <dbReference type="EMBL" id="KAF7807062.1"/>
    </source>
</evidence>
<dbReference type="PROSITE" id="PS50405">
    <property type="entry name" value="GST_CTER"/>
    <property type="match status" value="1"/>
</dbReference>
<accession>A0A834ST07</accession>
<dbReference type="GO" id="GO:0005737">
    <property type="term" value="C:cytoplasm"/>
    <property type="evidence" value="ECO:0007669"/>
    <property type="project" value="TreeGrafter"/>
</dbReference>
<organism evidence="2 3">
    <name type="scientific">Senna tora</name>
    <dbReference type="NCBI Taxonomy" id="362788"/>
    <lineage>
        <taxon>Eukaryota</taxon>
        <taxon>Viridiplantae</taxon>
        <taxon>Streptophyta</taxon>
        <taxon>Embryophyta</taxon>
        <taxon>Tracheophyta</taxon>
        <taxon>Spermatophyta</taxon>
        <taxon>Magnoliopsida</taxon>
        <taxon>eudicotyledons</taxon>
        <taxon>Gunneridae</taxon>
        <taxon>Pentapetalae</taxon>
        <taxon>rosids</taxon>
        <taxon>fabids</taxon>
        <taxon>Fabales</taxon>
        <taxon>Fabaceae</taxon>
        <taxon>Caesalpinioideae</taxon>
        <taxon>Cassia clade</taxon>
        <taxon>Senna</taxon>
    </lineage>
</organism>
<reference evidence="2" key="1">
    <citation type="submission" date="2020-09" db="EMBL/GenBank/DDBJ databases">
        <title>Genome-Enabled Discovery of Anthraquinone Biosynthesis in Senna tora.</title>
        <authorList>
            <person name="Kang S.-H."/>
            <person name="Pandey R.P."/>
            <person name="Lee C.-M."/>
            <person name="Sim J.-S."/>
            <person name="Jeong J.-T."/>
            <person name="Choi B.-S."/>
            <person name="Jung M."/>
            <person name="Ginzburg D."/>
            <person name="Zhao K."/>
            <person name="Won S.Y."/>
            <person name="Oh T.-J."/>
            <person name="Yu Y."/>
            <person name="Kim N.-H."/>
            <person name="Lee O.R."/>
            <person name="Lee T.-H."/>
            <person name="Bashyal P."/>
            <person name="Kim T.-S."/>
            <person name="Lee W.-H."/>
            <person name="Kawkins C."/>
            <person name="Kim C.-K."/>
            <person name="Kim J.S."/>
            <person name="Ahn B.O."/>
            <person name="Rhee S.Y."/>
            <person name="Sohng J.K."/>
        </authorList>
    </citation>
    <scope>NUCLEOTIDE SEQUENCE</scope>
    <source>
        <tissue evidence="2">Leaf</tissue>
    </source>
</reference>
<dbReference type="AlphaFoldDB" id="A0A834ST07"/>
<dbReference type="OrthoDB" id="4951845at2759"/>
<evidence type="ECO:0000259" key="1">
    <source>
        <dbReference type="PROSITE" id="PS50405"/>
    </source>
</evidence>
<name>A0A834ST07_9FABA</name>
<protein>
    <submittedName>
        <fullName evidence="2">Glutathione transferase GST 23-like</fullName>
    </submittedName>
</protein>
<dbReference type="EMBL" id="JAAIUW010000012">
    <property type="protein sequence ID" value="KAF7807062.1"/>
    <property type="molecule type" value="Genomic_DNA"/>
</dbReference>
<gene>
    <name evidence="2" type="ORF">G2W53_039223</name>
</gene>
<dbReference type="GO" id="GO:0004364">
    <property type="term" value="F:glutathione transferase activity"/>
    <property type="evidence" value="ECO:0007669"/>
    <property type="project" value="InterPro"/>
</dbReference>
<evidence type="ECO:0000313" key="3">
    <source>
        <dbReference type="Proteomes" id="UP000634136"/>
    </source>
</evidence>
<dbReference type="PANTHER" id="PTHR11260:SF474">
    <property type="entry name" value="GLUTATHIONE TRANSFERASE"/>
    <property type="match status" value="1"/>
</dbReference>
<dbReference type="CDD" id="cd03185">
    <property type="entry name" value="GST_C_Tau"/>
    <property type="match status" value="1"/>
</dbReference>